<dbReference type="EMBL" id="JANAKD010000010">
    <property type="protein sequence ID" value="KAJ3499436.1"/>
    <property type="molecule type" value="Genomic_DNA"/>
</dbReference>
<protein>
    <submittedName>
        <fullName evidence="1">Uncharacterized protein</fullName>
    </submittedName>
</protein>
<proteinExistence type="predicted"/>
<sequence>MLQAAPVILHGEFDPSNITDSHHKTWESLHLHGYADDRSCTQLRDVMENTNAGYKSIDSSTNIEDAVVNKTADPCLQSWEANSEASGINYGTTSLDFSLLWANDKENIVRGPFEYSVAHLGKDFRTKFIHAFNAWLNIPPARLEIISHVINLLHESSLLIDDIQDSSQLRRGFPTAYRVFGVAQTLNSANYIYFRALQKVEELNNPAAVSVFIDEMVNLHRGQGLELYWRDSSTCPSEADYLEMIAHKTGGLLRLCARLMLAESQDRDVGYTLLANIIGIIYQIRDDLMNLCSEDYGKAKGMFEDITEGKFSLPILHSIRSNPGNGLLQSILGQKTADITLKDCAVRYIRSQGSFEYTRNVMLVLIERAKKMILEIDDGRNKSHDLLVILGQLTVS</sequence>
<evidence type="ECO:0000313" key="2">
    <source>
        <dbReference type="Proteomes" id="UP001148737"/>
    </source>
</evidence>
<dbReference type="Proteomes" id="UP001148737">
    <property type="component" value="Unassembled WGS sequence"/>
</dbReference>
<comment type="caution">
    <text evidence="1">The sequence shown here is derived from an EMBL/GenBank/DDBJ whole genome shotgun (WGS) entry which is preliminary data.</text>
</comment>
<reference evidence="1" key="1">
    <citation type="submission" date="2022-07" db="EMBL/GenBank/DDBJ databases">
        <title>Genome Sequence of Lecanicillium saksenae.</title>
        <authorList>
            <person name="Buettner E."/>
        </authorList>
    </citation>
    <scope>NUCLEOTIDE SEQUENCE</scope>
    <source>
        <strain evidence="1">VT-O1</strain>
    </source>
</reference>
<accession>A0ACC1R7I3</accession>
<name>A0ACC1R7I3_9HYPO</name>
<evidence type="ECO:0000313" key="1">
    <source>
        <dbReference type="EMBL" id="KAJ3499436.1"/>
    </source>
</evidence>
<gene>
    <name evidence="1" type="ORF">NLG97_g336</name>
</gene>
<keyword evidence="2" id="KW-1185">Reference proteome</keyword>
<organism evidence="1 2">
    <name type="scientific">Lecanicillium saksenae</name>
    <dbReference type="NCBI Taxonomy" id="468837"/>
    <lineage>
        <taxon>Eukaryota</taxon>
        <taxon>Fungi</taxon>
        <taxon>Dikarya</taxon>
        <taxon>Ascomycota</taxon>
        <taxon>Pezizomycotina</taxon>
        <taxon>Sordariomycetes</taxon>
        <taxon>Hypocreomycetidae</taxon>
        <taxon>Hypocreales</taxon>
        <taxon>Cordycipitaceae</taxon>
        <taxon>Lecanicillium</taxon>
    </lineage>
</organism>